<dbReference type="AlphaFoldDB" id="A0A1L3MMZ0"/>
<keyword evidence="2" id="KW-1185">Reference proteome</keyword>
<proteinExistence type="predicted"/>
<evidence type="ECO:0000313" key="1">
    <source>
        <dbReference type="EMBL" id="APH03681.1"/>
    </source>
</evidence>
<accession>A0A1L3MMZ0</accession>
<dbReference type="EMBL" id="CP016020">
    <property type="protein sequence ID" value="APH03681.1"/>
    <property type="molecule type" value="Genomic_DNA"/>
</dbReference>
<gene>
    <name evidence="1" type="ORF">A9C19_02305</name>
</gene>
<dbReference type="Proteomes" id="UP000181936">
    <property type="component" value="Chromosome"/>
</dbReference>
<dbReference type="KEGG" id="bwh:A9C19_02305"/>
<organism evidence="1 2">
    <name type="scientific">Bacillus weihaiensis</name>
    <dbReference type="NCBI Taxonomy" id="1547283"/>
    <lineage>
        <taxon>Bacteria</taxon>
        <taxon>Bacillati</taxon>
        <taxon>Bacillota</taxon>
        <taxon>Bacilli</taxon>
        <taxon>Bacillales</taxon>
        <taxon>Bacillaceae</taxon>
        <taxon>Bacillus</taxon>
    </lineage>
</organism>
<sequence length="280" mass="32342">MKKISLIILGTITLIVGIYFSIPQEQSKRNEDQPLYVDTEGLLIYGDWYFNISLLEGDDVRIQIFVFDFGESELENAKLSVDDKGILHISNTRLYPDYATSYYGVYMAEFNISSDQIGKHEIKNVELIISTPDREYNENLGDMDIEVLPRTNSIHFEIKNENNTRTYTNKSTYDFSTTFKQTNTSEKIFPKELSLVHNNRINFINSESQILENNDDKFTIKNKIDLGDNRNVVIVPQLQYTVEGENGTYKKQLSVKSFHPSFTESELERILIEKGVISEN</sequence>
<evidence type="ECO:0000313" key="2">
    <source>
        <dbReference type="Proteomes" id="UP000181936"/>
    </source>
</evidence>
<dbReference type="RefSeq" id="WP_072578469.1">
    <property type="nucleotide sequence ID" value="NZ_CP016020.1"/>
</dbReference>
<reference evidence="1 2" key="1">
    <citation type="journal article" date="2016" name="Sci. Rep.">
        <title>Complete genome sequence and transcriptomic analysis of a novel marine strain Bacillus weihaiensis reveals the mechanism of brown algae degradation.</title>
        <authorList>
            <person name="Zhu Y."/>
            <person name="Chen P."/>
            <person name="Bao Y."/>
            <person name="Men Y."/>
            <person name="Zeng Y."/>
            <person name="Yang J."/>
            <person name="Sun J."/>
            <person name="Sun Y."/>
        </authorList>
    </citation>
    <scope>NUCLEOTIDE SEQUENCE [LARGE SCALE GENOMIC DNA]</scope>
    <source>
        <strain evidence="1 2">Alg07</strain>
    </source>
</reference>
<protein>
    <submittedName>
        <fullName evidence="1">Uncharacterized protein</fullName>
    </submittedName>
</protein>
<name>A0A1L3MMZ0_9BACI</name>